<sequence>MTRFSDLSWDLIWEIFARVPLTSLNVVRSTCKNWNGLTRKQILGQKAAARSQFLEFMMINSSVSSLRCDLQGIQNSIEDDGEDLLDHLSIKQITSIPSNTKMEITEVFHCDGLLLCLVKEQEDHFRLLVWNPYLGQTKWIQPRNKLYRLDKHALGYNKNGNHKILSLVDDYDSKNGSSTSGVHIDVYDFSTDSWRFLDVDPSWDLGWCYNGVSLKGNTYFFGQQITDIVHYVVCFNFETESFGPRLPLPFQPPCPCLDIKPLSWVRDEKLAALYYHCETTDIIEIWISTEVEPNAVSWSSFFTLDLSLINGLPDGFPNYFETSFLIDEEKKVAVLFGSERYGRSRKFRYQMAYVVGGDGYFKSVNTGIVSSRWVTSGKLVCSSYVPSLVHVLVY</sequence>
<dbReference type="Pfam" id="PF07734">
    <property type="entry name" value="FBA_1"/>
    <property type="match status" value="1"/>
</dbReference>
<organism evidence="2 3">
    <name type="scientific">Microthlaspi erraticum</name>
    <dbReference type="NCBI Taxonomy" id="1685480"/>
    <lineage>
        <taxon>Eukaryota</taxon>
        <taxon>Viridiplantae</taxon>
        <taxon>Streptophyta</taxon>
        <taxon>Embryophyta</taxon>
        <taxon>Tracheophyta</taxon>
        <taxon>Spermatophyta</taxon>
        <taxon>Magnoliopsida</taxon>
        <taxon>eudicotyledons</taxon>
        <taxon>Gunneridae</taxon>
        <taxon>Pentapetalae</taxon>
        <taxon>rosids</taxon>
        <taxon>malvids</taxon>
        <taxon>Brassicales</taxon>
        <taxon>Brassicaceae</taxon>
        <taxon>Coluteocarpeae</taxon>
        <taxon>Microthlaspi</taxon>
    </lineage>
</organism>
<dbReference type="AlphaFoldDB" id="A0A6D2LCI3"/>
<proteinExistence type="predicted"/>
<dbReference type="InterPro" id="IPR050796">
    <property type="entry name" value="SCF_F-box_component"/>
</dbReference>
<dbReference type="InterPro" id="IPR001810">
    <property type="entry name" value="F-box_dom"/>
</dbReference>
<dbReference type="SMART" id="SM00256">
    <property type="entry name" value="FBOX"/>
    <property type="match status" value="1"/>
</dbReference>
<reference evidence="2" key="1">
    <citation type="submission" date="2020-01" db="EMBL/GenBank/DDBJ databases">
        <authorList>
            <person name="Mishra B."/>
        </authorList>
    </citation>
    <scope>NUCLEOTIDE SEQUENCE [LARGE SCALE GENOMIC DNA]</scope>
</reference>
<feature type="domain" description="F-box" evidence="1">
    <location>
        <begin position="7"/>
        <end position="47"/>
    </location>
</feature>
<dbReference type="InterPro" id="IPR036047">
    <property type="entry name" value="F-box-like_dom_sf"/>
</dbReference>
<dbReference type="SUPFAM" id="SSF50965">
    <property type="entry name" value="Galactose oxidase, central domain"/>
    <property type="match status" value="1"/>
</dbReference>
<evidence type="ECO:0000313" key="3">
    <source>
        <dbReference type="Proteomes" id="UP000467841"/>
    </source>
</evidence>
<dbReference type="NCBIfam" id="TIGR01640">
    <property type="entry name" value="F_box_assoc_1"/>
    <property type="match status" value="1"/>
</dbReference>
<dbReference type="PANTHER" id="PTHR31672">
    <property type="entry name" value="BNACNNG10540D PROTEIN"/>
    <property type="match status" value="1"/>
</dbReference>
<comment type="caution">
    <text evidence="2">The sequence shown here is derived from an EMBL/GenBank/DDBJ whole genome shotgun (WGS) entry which is preliminary data.</text>
</comment>
<dbReference type="InterPro" id="IPR011043">
    <property type="entry name" value="Gal_Oxase/kelch_b-propeller"/>
</dbReference>
<dbReference type="SUPFAM" id="SSF81383">
    <property type="entry name" value="F-box domain"/>
    <property type="match status" value="1"/>
</dbReference>
<dbReference type="Pfam" id="PF00646">
    <property type="entry name" value="F-box"/>
    <property type="match status" value="1"/>
</dbReference>
<evidence type="ECO:0000259" key="1">
    <source>
        <dbReference type="SMART" id="SM00256"/>
    </source>
</evidence>
<dbReference type="PANTHER" id="PTHR31672:SF13">
    <property type="entry name" value="F-BOX PROTEIN CPR30-LIKE"/>
    <property type="match status" value="1"/>
</dbReference>
<dbReference type="Proteomes" id="UP000467841">
    <property type="component" value="Unassembled WGS sequence"/>
</dbReference>
<accession>A0A6D2LCI3</accession>
<name>A0A6D2LCI3_9BRAS</name>
<dbReference type="OrthoDB" id="1061626at2759"/>
<dbReference type="InterPro" id="IPR006527">
    <property type="entry name" value="F-box-assoc_dom_typ1"/>
</dbReference>
<evidence type="ECO:0000313" key="2">
    <source>
        <dbReference type="EMBL" id="CAA7062659.1"/>
    </source>
</evidence>
<dbReference type="EMBL" id="CACVBM020001940">
    <property type="protein sequence ID" value="CAA7062659.1"/>
    <property type="molecule type" value="Genomic_DNA"/>
</dbReference>
<protein>
    <recommendedName>
        <fullName evidence="1">F-box domain-containing protein</fullName>
    </recommendedName>
</protein>
<gene>
    <name evidence="2" type="ORF">MERR_LOCUS49895</name>
</gene>
<keyword evidence="3" id="KW-1185">Reference proteome</keyword>
<dbReference type="InterPro" id="IPR017451">
    <property type="entry name" value="F-box-assoc_interact_dom"/>
</dbReference>